<dbReference type="InterPro" id="IPR029752">
    <property type="entry name" value="D-isomer_DH_CS1"/>
</dbReference>
<reference evidence="6" key="1">
    <citation type="submission" date="2015-07" db="EMBL/GenBank/DDBJ databases">
        <title>Draft Genome Sequences of Anaerolinea thermolimosa IMO-1, Bellilinea caldifistulae GOMI-1, Leptolinea tardivitalis YMTK-2, Levilinea saccharolytica KIBI-1,Longilinea arvoryzae KOME-1, Previously Described as Members of the Anaerolineaceae (Chloroflexi).</title>
        <authorList>
            <person name="Sekiguchi Y."/>
            <person name="Ohashi A."/>
            <person name="Matsuura N."/>
            <person name="Tourlousse M.D."/>
        </authorList>
    </citation>
    <scope>NUCLEOTIDE SEQUENCE [LARGE SCALE GENOMIC DNA]</scope>
    <source>
        <strain evidence="6">KOME-1</strain>
    </source>
</reference>
<feature type="domain" description="D-isomer specific 2-hydroxyacid dehydrogenase catalytic" evidence="4">
    <location>
        <begin position="6"/>
        <end position="321"/>
    </location>
</feature>
<dbReference type="GO" id="GO:0016618">
    <property type="term" value="F:hydroxypyruvate reductase [NAD(P)H] activity"/>
    <property type="evidence" value="ECO:0007669"/>
    <property type="project" value="TreeGrafter"/>
</dbReference>
<proteinExistence type="inferred from homology"/>
<dbReference type="SUPFAM" id="SSF52283">
    <property type="entry name" value="Formate/glycerate dehydrogenase catalytic domain-like"/>
    <property type="match status" value="1"/>
</dbReference>
<dbReference type="GO" id="GO:0030267">
    <property type="term" value="F:glyoxylate reductase (NADPH) activity"/>
    <property type="evidence" value="ECO:0007669"/>
    <property type="project" value="TreeGrafter"/>
</dbReference>
<dbReference type="InterPro" id="IPR006140">
    <property type="entry name" value="D-isomer_DH_NAD-bd"/>
</dbReference>
<dbReference type="AlphaFoldDB" id="A0A0S7BI48"/>
<protein>
    <submittedName>
        <fullName evidence="6">Lactate dehydrogenase</fullName>
    </submittedName>
</protein>
<keyword evidence="2 3" id="KW-0560">Oxidoreductase</keyword>
<gene>
    <name evidence="6" type="ORF">LARV_02624</name>
</gene>
<sequence length="331" mass="35915">MDKPAVFITRLIHEPALEKIRAVAEVEVWPFDSPPPRSILIDRAGRMDGLLTLLTDPIDTEVIAAAHGKLKVISQMAVGFDNIDVKTANAQRIPVGNTPGVLTETTADMAWALIMATARRIPEADRQVRQGIWHPWGPFVLTGTDVSGATLGIIGMGRIGQAVARRARGFDMRILYTDLKRNPEAEQQLGAHFVTLGQLLAESDFVSLHSYLSAENYHMIGRQQLAMMKPGAILINTARGGLVDPQALTEALRNGPIGAAGLDVFEPEPIPQDHPLLAMDNVVIAPHIASASKQTRLRMALMAADNLIAGLQGKRLPFCVNPEVYEVSGPR</sequence>
<dbReference type="PANTHER" id="PTHR10996:SF283">
    <property type="entry name" value="GLYOXYLATE_HYDROXYPYRUVATE REDUCTASE B"/>
    <property type="match status" value="1"/>
</dbReference>
<evidence type="ECO:0000259" key="5">
    <source>
        <dbReference type="Pfam" id="PF02826"/>
    </source>
</evidence>
<dbReference type="STRING" id="360412.LARV_02624"/>
<dbReference type="InterPro" id="IPR036291">
    <property type="entry name" value="NAD(P)-bd_dom_sf"/>
</dbReference>
<evidence type="ECO:0000256" key="2">
    <source>
        <dbReference type="ARBA" id="ARBA00023002"/>
    </source>
</evidence>
<dbReference type="CDD" id="cd05301">
    <property type="entry name" value="GDH"/>
    <property type="match status" value="1"/>
</dbReference>
<evidence type="ECO:0000313" key="7">
    <source>
        <dbReference type="Proteomes" id="UP000055060"/>
    </source>
</evidence>
<dbReference type="SUPFAM" id="SSF51735">
    <property type="entry name" value="NAD(P)-binding Rossmann-fold domains"/>
    <property type="match status" value="1"/>
</dbReference>
<name>A0A0S7BI48_9CHLR</name>
<evidence type="ECO:0000256" key="3">
    <source>
        <dbReference type="RuleBase" id="RU003719"/>
    </source>
</evidence>
<dbReference type="GO" id="GO:0005829">
    <property type="term" value="C:cytosol"/>
    <property type="evidence" value="ECO:0007669"/>
    <property type="project" value="TreeGrafter"/>
</dbReference>
<dbReference type="InterPro" id="IPR029753">
    <property type="entry name" value="D-isomer_DH_CS"/>
</dbReference>
<dbReference type="Gene3D" id="3.40.50.720">
    <property type="entry name" value="NAD(P)-binding Rossmann-like Domain"/>
    <property type="match status" value="2"/>
</dbReference>
<evidence type="ECO:0000256" key="1">
    <source>
        <dbReference type="ARBA" id="ARBA00005854"/>
    </source>
</evidence>
<dbReference type="InterPro" id="IPR050223">
    <property type="entry name" value="D-isomer_2-hydroxyacid_DH"/>
</dbReference>
<dbReference type="InterPro" id="IPR006139">
    <property type="entry name" value="D-isomer_2_OHA_DH_cat_dom"/>
</dbReference>
<feature type="domain" description="D-isomer specific 2-hydroxyacid dehydrogenase NAD-binding" evidence="5">
    <location>
        <begin position="112"/>
        <end position="289"/>
    </location>
</feature>
<dbReference type="PROSITE" id="PS00671">
    <property type="entry name" value="D_2_HYDROXYACID_DH_3"/>
    <property type="match status" value="1"/>
</dbReference>
<dbReference type="Pfam" id="PF02826">
    <property type="entry name" value="2-Hacid_dh_C"/>
    <property type="match status" value="1"/>
</dbReference>
<dbReference type="Proteomes" id="UP000055060">
    <property type="component" value="Unassembled WGS sequence"/>
</dbReference>
<dbReference type="PROSITE" id="PS00065">
    <property type="entry name" value="D_2_HYDROXYACID_DH_1"/>
    <property type="match status" value="1"/>
</dbReference>
<accession>A0A0S7BI48</accession>
<dbReference type="EMBL" id="DF967972">
    <property type="protein sequence ID" value="GAP14848.1"/>
    <property type="molecule type" value="Genomic_DNA"/>
</dbReference>
<organism evidence="6">
    <name type="scientific">Longilinea arvoryzae</name>
    <dbReference type="NCBI Taxonomy" id="360412"/>
    <lineage>
        <taxon>Bacteria</taxon>
        <taxon>Bacillati</taxon>
        <taxon>Chloroflexota</taxon>
        <taxon>Anaerolineae</taxon>
        <taxon>Anaerolineales</taxon>
        <taxon>Anaerolineaceae</taxon>
        <taxon>Longilinea</taxon>
    </lineage>
</organism>
<dbReference type="FunFam" id="3.40.50.720:FF:000462">
    <property type="entry name" value="Glyoxylate reductase (NADP+)"/>
    <property type="match status" value="1"/>
</dbReference>
<evidence type="ECO:0000313" key="6">
    <source>
        <dbReference type="EMBL" id="GAP14848.1"/>
    </source>
</evidence>
<evidence type="ECO:0000259" key="4">
    <source>
        <dbReference type="Pfam" id="PF00389"/>
    </source>
</evidence>
<dbReference type="GO" id="GO:0051287">
    <property type="term" value="F:NAD binding"/>
    <property type="evidence" value="ECO:0007669"/>
    <property type="project" value="InterPro"/>
</dbReference>
<dbReference type="PANTHER" id="PTHR10996">
    <property type="entry name" value="2-HYDROXYACID DEHYDROGENASE-RELATED"/>
    <property type="match status" value="1"/>
</dbReference>
<dbReference type="Pfam" id="PF00389">
    <property type="entry name" value="2-Hacid_dh"/>
    <property type="match status" value="1"/>
</dbReference>
<keyword evidence="7" id="KW-1185">Reference proteome</keyword>
<dbReference type="OrthoDB" id="9792971at2"/>
<dbReference type="RefSeq" id="WP_075074075.1">
    <property type="nucleotide sequence ID" value="NZ_DF967972.1"/>
</dbReference>
<comment type="similarity">
    <text evidence="1 3">Belongs to the D-isomer specific 2-hydroxyacid dehydrogenase family.</text>
</comment>